<dbReference type="AlphaFoldDB" id="A0A8S1FDG1"/>
<comment type="caution">
    <text evidence="7">The sequence shown here is derived from an EMBL/GenBank/DDBJ whole genome shotgun (WGS) entry which is preliminary data.</text>
</comment>
<dbReference type="InterPro" id="IPR019537">
    <property type="entry name" value="TMEM65"/>
</dbReference>
<dbReference type="OrthoDB" id="430821at2759"/>
<keyword evidence="4" id="KW-1133">Transmembrane helix</keyword>
<dbReference type="InterPro" id="IPR018797">
    <property type="entry name" value="FAM98"/>
</dbReference>
<keyword evidence="8" id="KW-1185">Reference proteome</keyword>
<name>A0A8S1FDG1_9PELO</name>
<feature type="region of interest" description="Disordered" evidence="6">
    <location>
        <begin position="309"/>
        <end position="339"/>
    </location>
</feature>
<sequence length="543" mass="60491">MGRMDEFLKSSLDVVPKEICKNGMCLNFAVNIAKICEEIRQLYEIEESVRVPTSDNIEEFLYDLSAFLLELECGHEELSNGDILTRFELSEKCEILLNFLVSELKTARLYALNRYENTKKQKRNADKELTPLIEEVLNVLEIPKQSCCGDPNRLLESIKDKAESRRQNSQRLPILRVHLNDQIIQEIEKICEKTTRDYNNRLLLLTTRLKVTVESFLWSDRLKPVDAKIREILARRLAEIQQIKSNCDISHVLSGSTALLVVKKASDPSKRANTKCLAHPLSQGGPPKDRGGRTDEMMGLRNETFAQQQAQRVGERRGGGFRGGRGRGRGGHRGQSYEQQVGEQKLVRPCLGQFRPSTTAAFKHLDKLVIESPEDALEIASRLTIGEQNLLKEALETCAHENGKVGKSLELTPEQVKGLFLVNSIPFIGFGLLDNMIMILAGEYIDQQLGAVLCISTMAAAALGNLISDIAGVGLAHYVEVGVQKVGIKHPVLTAAQLESPKARFSTNCARAAGLTIGCLLGMFPLMFFESEDEKEPETSSKL</sequence>
<dbReference type="Pfam" id="PF10239">
    <property type="entry name" value="DUF2465"/>
    <property type="match status" value="1"/>
</dbReference>
<comment type="similarity">
    <text evidence="2">Belongs to the FAM98 family.</text>
</comment>
<dbReference type="Pfam" id="PF10507">
    <property type="entry name" value="TMEM65"/>
    <property type="match status" value="1"/>
</dbReference>
<feature type="compositionally biased region" description="Basic and acidic residues" evidence="6">
    <location>
        <begin position="287"/>
        <end position="296"/>
    </location>
</feature>
<dbReference type="EMBL" id="CADEPM010000008">
    <property type="protein sequence ID" value="CAB3409162.1"/>
    <property type="molecule type" value="Genomic_DNA"/>
</dbReference>
<evidence type="ECO:0000256" key="5">
    <source>
        <dbReference type="ARBA" id="ARBA00023136"/>
    </source>
</evidence>
<dbReference type="PANTHER" id="PTHR21706:SF15">
    <property type="entry name" value="TRANSMEMBRANE PROTEIN 65"/>
    <property type="match status" value="1"/>
</dbReference>
<accession>A0A8S1FDG1</accession>
<evidence type="ECO:0000256" key="4">
    <source>
        <dbReference type="ARBA" id="ARBA00022989"/>
    </source>
</evidence>
<dbReference type="Proteomes" id="UP000494206">
    <property type="component" value="Unassembled WGS sequence"/>
</dbReference>
<organism evidence="7 8">
    <name type="scientific">Caenorhabditis bovis</name>
    <dbReference type="NCBI Taxonomy" id="2654633"/>
    <lineage>
        <taxon>Eukaryota</taxon>
        <taxon>Metazoa</taxon>
        <taxon>Ecdysozoa</taxon>
        <taxon>Nematoda</taxon>
        <taxon>Chromadorea</taxon>
        <taxon>Rhabditida</taxon>
        <taxon>Rhabditina</taxon>
        <taxon>Rhabditomorpha</taxon>
        <taxon>Rhabditoidea</taxon>
        <taxon>Rhabditidae</taxon>
        <taxon>Peloderinae</taxon>
        <taxon>Caenorhabditis</taxon>
    </lineage>
</organism>
<protein>
    <submittedName>
        <fullName evidence="7">Uncharacterized protein</fullName>
    </submittedName>
</protein>
<feature type="region of interest" description="Disordered" evidence="6">
    <location>
        <begin position="276"/>
        <end position="296"/>
    </location>
</feature>
<dbReference type="PANTHER" id="PTHR21706">
    <property type="entry name" value="TRANSMEMBRANE PROTEIN 65"/>
    <property type="match status" value="1"/>
</dbReference>
<gene>
    <name evidence="7" type="ORF">CBOVIS_LOCUS10850</name>
</gene>
<evidence type="ECO:0000313" key="8">
    <source>
        <dbReference type="Proteomes" id="UP000494206"/>
    </source>
</evidence>
<keyword evidence="5" id="KW-0472">Membrane</keyword>
<keyword evidence="3" id="KW-0812">Transmembrane</keyword>
<evidence type="ECO:0000256" key="2">
    <source>
        <dbReference type="ARBA" id="ARBA00007218"/>
    </source>
</evidence>
<dbReference type="GO" id="GO:0005739">
    <property type="term" value="C:mitochondrion"/>
    <property type="evidence" value="ECO:0007669"/>
    <property type="project" value="TreeGrafter"/>
</dbReference>
<evidence type="ECO:0000256" key="1">
    <source>
        <dbReference type="ARBA" id="ARBA00004141"/>
    </source>
</evidence>
<evidence type="ECO:0000313" key="7">
    <source>
        <dbReference type="EMBL" id="CAB3409162.1"/>
    </source>
</evidence>
<comment type="subcellular location">
    <subcellularLocation>
        <location evidence="1">Membrane</location>
        <topology evidence="1">Multi-pass membrane protein</topology>
    </subcellularLocation>
</comment>
<proteinExistence type="inferred from homology"/>
<dbReference type="GO" id="GO:0016020">
    <property type="term" value="C:membrane"/>
    <property type="evidence" value="ECO:0007669"/>
    <property type="project" value="UniProtKB-SubCell"/>
</dbReference>
<evidence type="ECO:0000256" key="3">
    <source>
        <dbReference type="ARBA" id="ARBA00022692"/>
    </source>
</evidence>
<evidence type="ECO:0000256" key="6">
    <source>
        <dbReference type="SAM" id="MobiDB-lite"/>
    </source>
</evidence>
<reference evidence="7 8" key="1">
    <citation type="submission" date="2020-04" db="EMBL/GenBank/DDBJ databases">
        <authorList>
            <person name="Laetsch R D."/>
            <person name="Stevens L."/>
            <person name="Kumar S."/>
            <person name="Blaxter L. M."/>
        </authorList>
    </citation>
    <scope>NUCLEOTIDE SEQUENCE [LARGE SCALE GENOMIC DNA]</scope>
</reference>